<dbReference type="Proteomes" id="UP000184204">
    <property type="component" value="Unassembled WGS sequence"/>
</dbReference>
<reference evidence="4" key="3">
    <citation type="submission" date="2016-11" db="EMBL/GenBank/DDBJ databases">
        <authorList>
            <person name="Jaros S."/>
            <person name="Januszkiewicz K."/>
            <person name="Wedrychowicz H."/>
        </authorList>
    </citation>
    <scope>NUCLEOTIDE SEQUENCE [LARGE SCALE GENOMIC DNA]</scope>
    <source>
        <strain evidence="4">DSM 1682</strain>
    </source>
</reference>
<keyword evidence="3" id="KW-1185">Reference proteome</keyword>
<reference evidence="3" key="2">
    <citation type="submission" date="2016-01" db="EMBL/GenBank/DDBJ databases">
        <authorList>
            <person name="Poehlein A."/>
            <person name="Schlien K."/>
            <person name="Gottschalk G."/>
            <person name="Buckel W."/>
            <person name="Daniel R."/>
        </authorList>
    </citation>
    <scope>NUCLEOTIDE SEQUENCE [LARGE SCALE GENOMIC DNA]</scope>
    <source>
        <strain evidence="3">X2</strain>
    </source>
</reference>
<organism evidence="2 4">
    <name type="scientific">Anaerotignum propionicum DSM 1682</name>
    <dbReference type="NCBI Taxonomy" id="991789"/>
    <lineage>
        <taxon>Bacteria</taxon>
        <taxon>Bacillati</taxon>
        <taxon>Bacillota</taxon>
        <taxon>Clostridia</taxon>
        <taxon>Lachnospirales</taxon>
        <taxon>Anaerotignaceae</taxon>
        <taxon>Anaerotignum</taxon>
    </lineage>
</organism>
<protein>
    <submittedName>
        <fullName evidence="2">Phage terminase, large subunit, PBSX family</fullName>
    </submittedName>
    <submittedName>
        <fullName evidence="1">Terminase-like family protein</fullName>
    </submittedName>
</protein>
<evidence type="ECO:0000313" key="2">
    <source>
        <dbReference type="EMBL" id="SHE95474.1"/>
    </source>
</evidence>
<dbReference type="OrthoDB" id="4498710at2"/>
<dbReference type="KEGG" id="cpro:CPRO_23290"/>
<gene>
    <name evidence="1" type="ORF">CPRO_23290</name>
    <name evidence="2" type="ORF">SAMN02745151_02328</name>
</gene>
<dbReference type="InterPro" id="IPR027417">
    <property type="entry name" value="P-loop_NTPase"/>
</dbReference>
<dbReference type="Proteomes" id="UP000068026">
    <property type="component" value="Chromosome"/>
</dbReference>
<dbReference type="Pfam" id="PF03237">
    <property type="entry name" value="Terminase_6N"/>
    <property type="match status" value="1"/>
</dbReference>
<evidence type="ECO:0000313" key="1">
    <source>
        <dbReference type="EMBL" id="AMJ41896.1"/>
    </source>
</evidence>
<dbReference type="EMBL" id="FQUA01000011">
    <property type="protein sequence ID" value="SHE95474.1"/>
    <property type="molecule type" value="Genomic_DNA"/>
</dbReference>
<evidence type="ECO:0000313" key="3">
    <source>
        <dbReference type="Proteomes" id="UP000068026"/>
    </source>
</evidence>
<dbReference type="PANTHER" id="PTHR39184:SF1">
    <property type="entry name" value="PBSX PHAGE TERMINASE LARGE SUBUNIT"/>
    <property type="match status" value="1"/>
</dbReference>
<reference evidence="2" key="4">
    <citation type="submission" date="2016-11" db="EMBL/GenBank/DDBJ databases">
        <authorList>
            <person name="Varghese N."/>
            <person name="Submissions S."/>
        </authorList>
    </citation>
    <scope>NUCLEOTIDE SEQUENCE</scope>
    <source>
        <strain evidence="2">DSM 1682</strain>
    </source>
</reference>
<reference evidence="1 3" key="1">
    <citation type="journal article" date="2016" name="Genome Announc.">
        <title>Complete Genome Sequence of the Amino Acid-Fermenting Clostridium propionicum X2 (DSM 1682).</title>
        <authorList>
            <person name="Poehlein A."/>
            <person name="Schlien K."/>
            <person name="Chowdhury N.P."/>
            <person name="Gottschalk G."/>
            <person name="Buckel W."/>
            <person name="Daniel R."/>
        </authorList>
    </citation>
    <scope>NUCLEOTIDE SEQUENCE [LARGE SCALE GENOMIC DNA]</scope>
    <source>
        <strain evidence="1 3">X2</strain>
    </source>
</reference>
<dbReference type="Gene3D" id="3.30.420.280">
    <property type="match status" value="1"/>
</dbReference>
<accession>A0A0X8VA91</accession>
<evidence type="ECO:0000313" key="4">
    <source>
        <dbReference type="Proteomes" id="UP000184204"/>
    </source>
</evidence>
<dbReference type="Gene3D" id="3.40.50.300">
    <property type="entry name" value="P-loop containing nucleotide triphosphate hydrolases"/>
    <property type="match status" value="1"/>
</dbReference>
<proteinExistence type="predicted"/>
<dbReference type="EMBL" id="CP014223">
    <property type="protein sequence ID" value="AMJ41896.1"/>
    <property type="molecule type" value="Genomic_DNA"/>
</dbReference>
<name>A0A0X8VA91_ANAPI</name>
<sequence>MQLSSKQKEYWNEANCRWNIKSGATRSGKTYLDYYMIPRRIRAVRGKSGLVVILGNTKGTLQRNIIEPLQKIFTPALVSDIHSDNTAMLFGEKCYCLGAGRENQVDRIRGASIKYCYGDEIVTWHQDVFHMLKSRLDKPYSCFDGTCNPESPNHWFYQFLQSDADIYLQNYILEDNPFLSNDFVENLKKEYRGTVLYDRYILGKWALAEGLIYKEFADNPEKYLVSKDDLPRGFDYIGIGHDFGGNKSNHAFVATGISFDNHVYKLRAKSIPATGMSFYSLEKELIDFVEGIIRDYGYPNGIYCDSAEQTMINSYRQHTTYPIYNSIKRPINDRIRCTLLLMGGKRFHIVKGECDDLVRGLSTAVWDNQFLEDKRLDNGSSDIDILDADEYSFEYNIYRLVGNYDA</sequence>
<dbReference type="RefSeq" id="WP_066051851.1">
    <property type="nucleotide sequence ID" value="NZ_CP014223.1"/>
</dbReference>
<dbReference type="PANTHER" id="PTHR39184">
    <property type="match status" value="1"/>
</dbReference>
<dbReference type="AlphaFoldDB" id="A0A0X8VA91"/>
<dbReference type="InterPro" id="IPR052380">
    <property type="entry name" value="Viral_DNA_packaging_terminase"/>
</dbReference>